<comment type="caution">
    <text evidence="2">The sequence shown here is derived from an EMBL/GenBank/DDBJ whole genome shotgun (WGS) entry which is preliminary data.</text>
</comment>
<dbReference type="InterPro" id="IPR006949">
    <property type="entry name" value="Barrel_Baseplate_J-like"/>
</dbReference>
<evidence type="ECO:0000313" key="3">
    <source>
        <dbReference type="Proteomes" id="UP000783742"/>
    </source>
</evidence>
<dbReference type="Proteomes" id="UP000783742">
    <property type="component" value="Unassembled WGS sequence"/>
</dbReference>
<evidence type="ECO:0000313" key="2">
    <source>
        <dbReference type="EMBL" id="MBU5669501.1"/>
    </source>
</evidence>
<evidence type="ECO:0000259" key="1">
    <source>
        <dbReference type="Pfam" id="PF04865"/>
    </source>
</evidence>
<reference evidence="2 3" key="1">
    <citation type="submission" date="2021-06" db="EMBL/GenBank/DDBJ databases">
        <authorList>
            <person name="Sun Q."/>
            <person name="Li D."/>
        </authorList>
    </citation>
    <scope>NUCLEOTIDE SEQUENCE [LARGE SCALE GENOMIC DNA]</scope>
    <source>
        <strain evidence="2 3">MSJ-1</strain>
    </source>
</reference>
<name>A0ABS6FH53_9FIRM</name>
<feature type="domain" description="Baseplate protein J-like barrel" evidence="1">
    <location>
        <begin position="97"/>
        <end position="174"/>
    </location>
</feature>
<sequence length="351" mass="39894">MKFRLNSENKDSILQKLITWTSIKTDKLTDFNPGSAVRTLLEAVSLQIEEFYYNLFNAIKYAVRNACYNAFKFEKYASSYASGTVTIYYEDPILQDKVIKKGTEFHTGENTLRKIYFKSTKDILIKEGAQAVIVPVECTEKGTIGNVTAGEISKLSIGNPNIYLISNNNDFSNGKDIESDTEREQRFREYVHTLQRGTKDAVAYGIKQVNGVAGVYIDDNYIGYLIAYVHDIYGNLTDELKQEVLKEVEGYRSAGIEVVVRPTVKKVVDLDIKVVYRPGYDPNVYNQAIEKIIYQYINNLKVSEDLNISTLITVINDNFREIIAYIDLEDKKDIVTLNNEILKPGEIVVSD</sequence>
<gene>
    <name evidence="2" type="ORF">KQI68_06570</name>
</gene>
<proteinExistence type="predicted"/>
<keyword evidence="3" id="KW-1185">Reference proteome</keyword>
<dbReference type="Pfam" id="PF04865">
    <property type="entry name" value="Baseplate_J"/>
    <property type="match status" value="1"/>
</dbReference>
<dbReference type="EMBL" id="JAHLQO010000004">
    <property type="protein sequence ID" value="MBU5669501.1"/>
    <property type="molecule type" value="Genomic_DNA"/>
</dbReference>
<protein>
    <submittedName>
        <fullName evidence="2">Baseplate J/gp47 family protein</fullName>
    </submittedName>
</protein>
<organism evidence="2 3">
    <name type="scientific">Peptoniphilus ovalis</name>
    <dbReference type="NCBI Taxonomy" id="2841503"/>
    <lineage>
        <taxon>Bacteria</taxon>
        <taxon>Bacillati</taxon>
        <taxon>Bacillota</taxon>
        <taxon>Tissierellia</taxon>
        <taxon>Tissierellales</taxon>
        <taxon>Peptoniphilaceae</taxon>
        <taxon>Peptoniphilus</taxon>
    </lineage>
</organism>
<dbReference type="RefSeq" id="WP_216549333.1">
    <property type="nucleotide sequence ID" value="NZ_JAHLQO010000004.1"/>
</dbReference>
<accession>A0ABS6FH53</accession>